<dbReference type="SUPFAM" id="SSF50685">
    <property type="entry name" value="Barwin-like endoglucanases"/>
    <property type="match status" value="1"/>
</dbReference>
<dbReference type="OrthoDB" id="9783686at2"/>
<keyword evidence="3" id="KW-0456">Lyase</keyword>
<dbReference type="InterPro" id="IPR026044">
    <property type="entry name" value="MltA"/>
</dbReference>
<dbReference type="HOGENOM" id="CLU_037751_0_0_4"/>
<protein>
    <recommendedName>
        <fullName evidence="2">peptidoglycan lytic exotransglycosylase</fullName>
        <ecNumber evidence="2">4.2.2.n1</ecNumber>
    </recommendedName>
    <alternativeName>
        <fullName evidence="5">Murein hydrolase A</fullName>
    </alternativeName>
</protein>
<dbReference type="GO" id="GO:0008933">
    <property type="term" value="F:peptidoglycan lytic transglycosylase activity"/>
    <property type="evidence" value="ECO:0007669"/>
    <property type="project" value="TreeGrafter"/>
</dbReference>
<dbReference type="SMART" id="SM00925">
    <property type="entry name" value="MltA"/>
    <property type="match status" value="1"/>
</dbReference>
<dbReference type="CDD" id="cd14485">
    <property type="entry name" value="mltA_like_LT_A"/>
    <property type="match status" value="1"/>
</dbReference>
<name>A0A077DD67_9BURK</name>
<sequence>MKKYIGVLALFLLLGACQTQPKTEYQDKITTRIYKIQHDSDDDVIYTPARWEDLPGWNEQSQEGLAKALIKNCEAVLRTRPFPHSVSKTVWQDVCEIARWSNMEEERIIPFLQEYLQPWKLEGKGLATGYYEPILEGSLTRTERFKWPLYTPPKDLIKLNLPDRGKKERGKLVGNKIVPYDTREEFEQRKDKPKVVVWLDDPIEAFFLQVQGSGKVHLQDGRMLQVSYADTNGHPYTSIGKVLIDRGDLKAGQASMQGIKAWTKAHPDKLQALLNYNKSYIFFMPKIIKPPYDGPKGAFGVPLTAQRSIAVDPKYVKLGTPVFLVTKWPNSSKNFRQLVFAQDTGTAIKGKARVDVFWGSGAEAGQLAGKMKQSTQLWILWPKQAGRPNAY</sequence>
<dbReference type="KEGG" id="bpsi:IX83_01165"/>
<dbReference type="RefSeq" id="WP_038498203.1">
    <property type="nucleotide sequence ID" value="NZ_AFWK01000078.1"/>
</dbReference>
<dbReference type="Proteomes" id="UP000028945">
    <property type="component" value="Chromosome"/>
</dbReference>
<feature type="chain" id="PRO_5001718016" description="peptidoglycan lytic exotransglycosylase" evidence="6">
    <location>
        <begin position="20"/>
        <end position="391"/>
    </location>
</feature>
<evidence type="ECO:0000259" key="7">
    <source>
        <dbReference type="SMART" id="SM00925"/>
    </source>
</evidence>
<dbReference type="Gene3D" id="2.40.40.10">
    <property type="entry name" value="RlpA-like domain"/>
    <property type="match status" value="1"/>
</dbReference>
<dbReference type="STRING" id="1072685.IX83_01165"/>
<dbReference type="PANTHER" id="PTHR30124">
    <property type="entry name" value="MEMBRANE-BOUND LYTIC MUREIN TRANSGLYCOSYLASE A"/>
    <property type="match status" value="1"/>
</dbReference>
<gene>
    <name evidence="8" type="ORF">IX83_01165</name>
</gene>
<feature type="domain" description="Lytic transglycosylase MltA" evidence="7">
    <location>
        <begin position="134"/>
        <end position="284"/>
    </location>
</feature>
<dbReference type="InterPro" id="IPR010611">
    <property type="entry name" value="3D_dom"/>
</dbReference>
<dbReference type="InterPro" id="IPR005300">
    <property type="entry name" value="MltA_B"/>
</dbReference>
<dbReference type="AlphaFoldDB" id="A0A077DD67"/>
<dbReference type="CDD" id="cd14668">
    <property type="entry name" value="mlta_B"/>
    <property type="match status" value="1"/>
</dbReference>
<evidence type="ECO:0000256" key="6">
    <source>
        <dbReference type="SAM" id="SignalP"/>
    </source>
</evidence>
<evidence type="ECO:0000313" key="8">
    <source>
        <dbReference type="EMBL" id="AIL32116.1"/>
    </source>
</evidence>
<dbReference type="Pfam" id="PF06725">
    <property type="entry name" value="3D"/>
    <property type="match status" value="1"/>
</dbReference>
<evidence type="ECO:0000313" key="9">
    <source>
        <dbReference type="Proteomes" id="UP000028945"/>
    </source>
</evidence>
<dbReference type="GO" id="GO:0071555">
    <property type="term" value="P:cell wall organization"/>
    <property type="evidence" value="ECO:0007669"/>
    <property type="project" value="UniProtKB-KW"/>
</dbReference>
<feature type="signal peptide" evidence="6">
    <location>
        <begin position="1"/>
        <end position="19"/>
    </location>
</feature>
<dbReference type="GO" id="GO:0009253">
    <property type="term" value="P:peptidoglycan catabolic process"/>
    <property type="evidence" value="ECO:0007669"/>
    <property type="project" value="TreeGrafter"/>
</dbReference>
<dbReference type="GO" id="GO:0004553">
    <property type="term" value="F:hydrolase activity, hydrolyzing O-glycosyl compounds"/>
    <property type="evidence" value="ECO:0007669"/>
    <property type="project" value="InterPro"/>
</dbReference>
<evidence type="ECO:0000256" key="4">
    <source>
        <dbReference type="ARBA" id="ARBA00023316"/>
    </source>
</evidence>
<dbReference type="GO" id="GO:0019867">
    <property type="term" value="C:outer membrane"/>
    <property type="evidence" value="ECO:0007669"/>
    <property type="project" value="InterPro"/>
</dbReference>
<keyword evidence="4" id="KW-0961">Cell wall biogenesis/degradation</keyword>
<keyword evidence="6" id="KW-0732">Signal</keyword>
<evidence type="ECO:0000256" key="2">
    <source>
        <dbReference type="ARBA" id="ARBA00012587"/>
    </source>
</evidence>
<dbReference type="EC" id="4.2.2.n1" evidence="2"/>
<dbReference type="PANTHER" id="PTHR30124:SF0">
    <property type="entry name" value="MEMBRANE-BOUND LYTIC MUREIN TRANSGLYCOSYLASE A"/>
    <property type="match status" value="1"/>
</dbReference>
<dbReference type="Gene3D" id="2.40.240.50">
    <property type="entry name" value="Barwin-like endoglucanases"/>
    <property type="match status" value="1"/>
</dbReference>
<evidence type="ECO:0000256" key="1">
    <source>
        <dbReference type="ARBA" id="ARBA00001420"/>
    </source>
</evidence>
<organism evidence="8 9">
    <name type="scientific">Basilea psittacipulmonis DSM 24701</name>
    <dbReference type="NCBI Taxonomy" id="1072685"/>
    <lineage>
        <taxon>Bacteria</taxon>
        <taxon>Pseudomonadati</taxon>
        <taxon>Pseudomonadota</taxon>
        <taxon>Betaproteobacteria</taxon>
        <taxon>Burkholderiales</taxon>
        <taxon>Alcaligenaceae</taxon>
        <taxon>Basilea</taxon>
    </lineage>
</organism>
<dbReference type="eggNOG" id="COG2821">
    <property type="taxonomic scope" value="Bacteria"/>
</dbReference>
<dbReference type="EMBL" id="CP009238">
    <property type="protein sequence ID" value="AIL32116.1"/>
    <property type="molecule type" value="Genomic_DNA"/>
</dbReference>
<reference evidence="8 9" key="1">
    <citation type="journal article" date="2014" name="BMC Genomics">
        <title>A genomic perspective on a new bacterial genus and species from the Alcaligenaceae family, Basilea psittacipulmonis.</title>
        <authorList>
            <person name="Whiteson K.L."/>
            <person name="Hernandez D."/>
            <person name="Lazarevic V."/>
            <person name="Gaia N."/>
            <person name="Farinelli L."/>
            <person name="Francois P."/>
            <person name="Pilo P."/>
            <person name="Frey J."/>
            <person name="Schrenzel J."/>
        </authorList>
    </citation>
    <scope>NUCLEOTIDE SEQUENCE [LARGE SCALE GENOMIC DNA]</scope>
    <source>
        <strain evidence="8 9">DSM 24701</strain>
    </source>
</reference>
<evidence type="ECO:0000256" key="3">
    <source>
        <dbReference type="ARBA" id="ARBA00023239"/>
    </source>
</evidence>
<evidence type="ECO:0000256" key="5">
    <source>
        <dbReference type="ARBA" id="ARBA00030918"/>
    </source>
</evidence>
<dbReference type="InterPro" id="IPR036908">
    <property type="entry name" value="RlpA-like_sf"/>
</dbReference>
<dbReference type="GO" id="GO:0009254">
    <property type="term" value="P:peptidoglycan turnover"/>
    <property type="evidence" value="ECO:0007669"/>
    <property type="project" value="InterPro"/>
</dbReference>
<accession>A0A077DD67</accession>
<proteinExistence type="predicted"/>
<dbReference type="PIRSF" id="PIRSF019422">
    <property type="entry name" value="MltA"/>
    <property type="match status" value="1"/>
</dbReference>
<keyword evidence="9" id="KW-1185">Reference proteome</keyword>
<comment type="catalytic activity">
    <reaction evidence="1">
        <text>Exolytic cleavage of the (1-&gt;4)-beta-glycosidic linkage between N-acetylmuramic acid (MurNAc) and N-acetylglucosamine (GlcNAc) residues in peptidoglycan, from either the reducing or the non-reducing ends of the peptidoglycan chains, with concomitant formation of a 1,6-anhydrobond in the MurNAc residue.</text>
        <dbReference type="EC" id="4.2.2.n1"/>
    </reaction>
</comment>
<dbReference type="PROSITE" id="PS51257">
    <property type="entry name" value="PROKAR_LIPOPROTEIN"/>
    <property type="match status" value="1"/>
</dbReference>
<dbReference type="Pfam" id="PF03562">
    <property type="entry name" value="MltA"/>
    <property type="match status" value="1"/>
</dbReference>